<accession>A0ABW4JKS2</accession>
<reference evidence="2" key="1">
    <citation type="journal article" date="2019" name="Int. J. Syst. Evol. Microbiol.">
        <title>The Global Catalogue of Microorganisms (GCM) 10K type strain sequencing project: providing services to taxonomists for standard genome sequencing and annotation.</title>
        <authorList>
            <consortium name="The Broad Institute Genomics Platform"/>
            <consortium name="The Broad Institute Genome Sequencing Center for Infectious Disease"/>
            <person name="Wu L."/>
            <person name="Ma J."/>
        </authorList>
    </citation>
    <scope>NUCLEOTIDE SEQUENCE [LARGE SCALE GENOMIC DNA]</scope>
    <source>
        <strain evidence="2">CGMCC 1.12286</strain>
    </source>
</reference>
<dbReference type="PANTHER" id="PTHR48100:SF1">
    <property type="entry name" value="HISTIDINE PHOSPHATASE FAMILY PROTEIN-RELATED"/>
    <property type="match status" value="1"/>
</dbReference>
<dbReference type="Pfam" id="PF00300">
    <property type="entry name" value="His_Phos_1"/>
    <property type="match status" value="1"/>
</dbReference>
<dbReference type="RefSeq" id="WP_377944931.1">
    <property type="nucleotide sequence ID" value="NZ_JBHUCX010000083.1"/>
</dbReference>
<keyword evidence="2" id="KW-1185">Reference proteome</keyword>
<proteinExistence type="predicted"/>
<sequence>MTTLYLVRHGIKVKEIGDVPLSANGLEQAKLTASLLEDKSIKHVYASPLRRAKETAQCIASPHALPVLEDDRLRERANWGDLAGQTFQEFVDMWNRCSRDREYVPPVGDSAQRAGERLDAFAKEVSKVHANDEIVAVTHGAIITDFMINCLSLDELNQLHPRFLEMQSQLIPECSITVIQVNDRGYQLQRFADVRHL</sequence>
<evidence type="ECO:0000313" key="1">
    <source>
        <dbReference type="EMBL" id="MFD1677021.1"/>
    </source>
</evidence>
<dbReference type="SMART" id="SM00855">
    <property type="entry name" value="PGAM"/>
    <property type="match status" value="1"/>
</dbReference>
<name>A0ABW4JKS2_9BACL</name>
<dbReference type="PANTHER" id="PTHR48100">
    <property type="entry name" value="BROAD-SPECIFICITY PHOSPHATASE YOR283W-RELATED"/>
    <property type="match status" value="1"/>
</dbReference>
<dbReference type="CDD" id="cd07067">
    <property type="entry name" value="HP_PGM_like"/>
    <property type="match status" value="1"/>
</dbReference>
<dbReference type="InterPro" id="IPR050275">
    <property type="entry name" value="PGM_Phosphatase"/>
</dbReference>
<dbReference type="InterPro" id="IPR029033">
    <property type="entry name" value="His_PPase_superfam"/>
</dbReference>
<comment type="caution">
    <text evidence="1">The sequence shown here is derived from an EMBL/GenBank/DDBJ whole genome shotgun (WGS) entry which is preliminary data.</text>
</comment>
<gene>
    <name evidence="1" type="ORF">ACFSB2_20305</name>
</gene>
<dbReference type="SUPFAM" id="SSF53254">
    <property type="entry name" value="Phosphoglycerate mutase-like"/>
    <property type="match status" value="1"/>
</dbReference>
<dbReference type="Gene3D" id="3.40.50.1240">
    <property type="entry name" value="Phosphoglycerate mutase-like"/>
    <property type="match status" value="1"/>
</dbReference>
<protein>
    <submittedName>
        <fullName evidence="1">Histidine phosphatase family protein</fullName>
    </submittedName>
</protein>
<dbReference type="Proteomes" id="UP001597079">
    <property type="component" value="Unassembled WGS sequence"/>
</dbReference>
<dbReference type="EMBL" id="JBHUCX010000083">
    <property type="protein sequence ID" value="MFD1677021.1"/>
    <property type="molecule type" value="Genomic_DNA"/>
</dbReference>
<organism evidence="1 2">
    <name type="scientific">Alicyclobacillus fodiniaquatilis</name>
    <dbReference type="NCBI Taxonomy" id="1661150"/>
    <lineage>
        <taxon>Bacteria</taxon>
        <taxon>Bacillati</taxon>
        <taxon>Bacillota</taxon>
        <taxon>Bacilli</taxon>
        <taxon>Bacillales</taxon>
        <taxon>Alicyclobacillaceae</taxon>
        <taxon>Alicyclobacillus</taxon>
    </lineage>
</organism>
<evidence type="ECO:0000313" key="2">
    <source>
        <dbReference type="Proteomes" id="UP001597079"/>
    </source>
</evidence>
<dbReference type="InterPro" id="IPR013078">
    <property type="entry name" value="His_Pase_superF_clade-1"/>
</dbReference>